<dbReference type="OrthoDB" id="3223416at2759"/>
<keyword evidence="3" id="KW-1185">Reference proteome</keyword>
<feature type="chain" id="PRO_5040467059" description="Small secreted protein" evidence="1">
    <location>
        <begin position="32"/>
        <end position="186"/>
    </location>
</feature>
<accession>A0A9P4U8S3</accession>
<sequence>MVARTRTTPTPLFQVVAFLFQFTFLAAFALAQNTTHLNITAIGAAGGRSTIECWQITRPFDISADPGTAGTKAQQLGDTTNLTFTILPPKFDGGLHHAPAVQYVAFTSGLAVVTLPDSEDKATIHGGKYGLIIAADIASVSKKGHVTRYPSGSTTTALQIRMKDNTPPAHTILHKGACRREELVGL</sequence>
<proteinExistence type="predicted"/>
<evidence type="ECO:0000256" key="1">
    <source>
        <dbReference type="SAM" id="SignalP"/>
    </source>
</evidence>
<organism evidence="2 3">
    <name type="scientific">Karstenula rhodostoma CBS 690.94</name>
    <dbReference type="NCBI Taxonomy" id="1392251"/>
    <lineage>
        <taxon>Eukaryota</taxon>
        <taxon>Fungi</taxon>
        <taxon>Dikarya</taxon>
        <taxon>Ascomycota</taxon>
        <taxon>Pezizomycotina</taxon>
        <taxon>Dothideomycetes</taxon>
        <taxon>Pleosporomycetidae</taxon>
        <taxon>Pleosporales</taxon>
        <taxon>Massarineae</taxon>
        <taxon>Didymosphaeriaceae</taxon>
        <taxon>Karstenula</taxon>
    </lineage>
</organism>
<evidence type="ECO:0000313" key="2">
    <source>
        <dbReference type="EMBL" id="KAF2442624.1"/>
    </source>
</evidence>
<dbReference type="EMBL" id="MU001504">
    <property type="protein sequence ID" value="KAF2442624.1"/>
    <property type="molecule type" value="Genomic_DNA"/>
</dbReference>
<feature type="signal peptide" evidence="1">
    <location>
        <begin position="1"/>
        <end position="31"/>
    </location>
</feature>
<protein>
    <recommendedName>
        <fullName evidence="4">Small secreted protein</fullName>
    </recommendedName>
</protein>
<dbReference type="AlphaFoldDB" id="A0A9P4U8S3"/>
<evidence type="ECO:0008006" key="4">
    <source>
        <dbReference type="Google" id="ProtNLM"/>
    </source>
</evidence>
<keyword evidence="1" id="KW-0732">Signal</keyword>
<comment type="caution">
    <text evidence="2">The sequence shown here is derived from an EMBL/GenBank/DDBJ whole genome shotgun (WGS) entry which is preliminary data.</text>
</comment>
<name>A0A9P4U8S3_9PLEO</name>
<evidence type="ECO:0000313" key="3">
    <source>
        <dbReference type="Proteomes" id="UP000799764"/>
    </source>
</evidence>
<gene>
    <name evidence="2" type="ORF">P171DRAFT_434094</name>
</gene>
<dbReference type="Proteomes" id="UP000799764">
    <property type="component" value="Unassembled WGS sequence"/>
</dbReference>
<reference evidence="2" key="1">
    <citation type="journal article" date="2020" name="Stud. Mycol.">
        <title>101 Dothideomycetes genomes: a test case for predicting lifestyles and emergence of pathogens.</title>
        <authorList>
            <person name="Haridas S."/>
            <person name="Albert R."/>
            <person name="Binder M."/>
            <person name="Bloem J."/>
            <person name="Labutti K."/>
            <person name="Salamov A."/>
            <person name="Andreopoulos B."/>
            <person name="Baker S."/>
            <person name="Barry K."/>
            <person name="Bills G."/>
            <person name="Bluhm B."/>
            <person name="Cannon C."/>
            <person name="Castanera R."/>
            <person name="Culley D."/>
            <person name="Daum C."/>
            <person name="Ezra D."/>
            <person name="Gonzalez J."/>
            <person name="Henrissat B."/>
            <person name="Kuo A."/>
            <person name="Liang C."/>
            <person name="Lipzen A."/>
            <person name="Lutzoni F."/>
            <person name="Magnuson J."/>
            <person name="Mondo S."/>
            <person name="Nolan M."/>
            <person name="Ohm R."/>
            <person name="Pangilinan J."/>
            <person name="Park H.-J."/>
            <person name="Ramirez L."/>
            <person name="Alfaro M."/>
            <person name="Sun H."/>
            <person name="Tritt A."/>
            <person name="Yoshinaga Y."/>
            <person name="Zwiers L.-H."/>
            <person name="Turgeon B."/>
            <person name="Goodwin S."/>
            <person name="Spatafora J."/>
            <person name="Crous P."/>
            <person name="Grigoriev I."/>
        </authorList>
    </citation>
    <scope>NUCLEOTIDE SEQUENCE</scope>
    <source>
        <strain evidence="2">CBS 690.94</strain>
    </source>
</reference>